<sequence>MRNFLYISILFLFFLDAHSQEKDSLAPAEIRIDKTENLSPVSFNQEKLKEIKKDNAFNYLNAREKENWWTRFKSWVNAKWNQFLGWLFGEYSPGSFMSVLFEILPYLLLLCFFALVIWLFSRLNPGRKMMQTSEKNEVFLSKEEELVKSKDLPSLLKEAVKAGNFRLAVRYYFLNELRKMDNLGIINYEFQKTNHDYFKEIEDPALNAEFVLITRFYEFIWYGSFKVTEKDFRIAEKEFQKIDRTLQTFRP</sequence>
<evidence type="ECO:0000313" key="2">
    <source>
        <dbReference type="EMBL" id="AVR46094.1"/>
    </source>
</evidence>
<feature type="transmembrane region" description="Helical" evidence="1">
    <location>
        <begin position="96"/>
        <end position="120"/>
    </location>
</feature>
<protein>
    <submittedName>
        <fullName evidence="2">DUF4129 domain-containing protein</fullName>
    </submittedName>
</protein>
<keyword evidence="1" id="KW-0812">Transmembrane</keyword>
<dbReference type="RefSeq" id="WP_107012868.1">
    <property type="nucleotide sequence ID" value="NZ_CP028136.1"/>
</dbReference>
<accession>A0A2R3Z785</accession>
<evidence type="ECO:0000313" key="3">
    <source>
        <dbReference type="Proteomes" id="UP000241507"/>
    </source>
</evidence>
<keyword evidence="1" id="KW-1133">Transmembrane helix</keyword>
<dbReference type="Proteomes" id="UP000241507">
    <property type="component" value="Chromosome"/>
</dbReference>
<keyword evidence="3" id="KW-1185">Reference proteome</keyword>
<dbReference type="EMBL" id="CP028136">
    <property type="protein sequence ID" value="AVR46094.1"/>
    <property type="molecule type" value="Genomic_DNA"/>
</dbReference>
<proteinExistence type="predicted"/>
<dbReference type="KEGG" id="grs:C7S20_12975"/>
<reference evidence="3" key="1">
    <citation type="submission" date="2018-03" db="EMBL/GenBank/DDBJ databases">
        <title>Gramella fulva sp. nov., isolated from a dry surface of tidal flat.</title>
        <authorList>
            <person name="Hwang S.H."/>
            <person name="Hwang W.M."/>
            <person name="Kang K."/>
            <person name="Ahn T.-Y."/>
        </authorList>
    </citation>
    <scope>NUCLEOTIDE SEQUENCE [LARGE SCALE GENOMIC DNA]</scope>
    <source>
        <strain evidence="3">SH35</strain>
    </source>
</reference>
<name>A0A2R3Z785_9FLAO</name>
<keyword evidence="1" id="KW-0472">Membrane</keyword>
<dbReference type="AlphaFoldDB" id="A0A2R3Z785"/>
<gene>
    <name evidence="2" type="ORF">C7S20_12975</name>
</gene>
<dbReference type="OrthoDB" id="5491447at2"/>
<evidence type="ECO:0000256" key="1">
    <source>
        <dbReference type="SAM" id="Phobius"/>
    </source>
</evidence>
<organism evidence="2 3">
    <name type="scientific">Christiangramia fulva</name>
    <dbReference type="NCBI Taxonomy" id="2126553"/>
    <lineage>
        <taxon>Bacteria</taxon>
        <taxon>Pseudomonadati</taxon>
        <taxon>Bacteroidota</taxon>
        <taxon>Flavobacteriia</taxon>
        <taxon>Flavobacteriales</taxon>
        <taxon>Flavobacteriaceae</taxon>
        <taxon>Christiangramia</taxon>
    </lineage>
</organism>